<evidence type="ECO:0000313" key="1">
    <source>
        <dbReference type="EMBL" id="MCI4674861.1"/>
    </source>
</evidence>
<evidence type="ECO:0000313" key="2">
    <source>
        <dbReference type="Proteomes" id="UP001139068"/>
    </source>
</evidence>
<reference evidence="1" key="1">
    <citation type="journal article" date="2022" name="ISME J.">
        <title>Identification of active gaseous-alkane degraders at natural gas seeps.</title>
        <authorList>
            <person name="Farhan Ul Haque M."/>
            <person name="Hernandez M."/>
            <person name="Crombie A.T."/>
            <person name="Murrell J.C."/>
        </authorList>
    </citation>
    <scope>NUCLEOTIDE SEQUENCE</scope>
    <source>
        <strain evidence="1">ANDR5</strain>
    </source>
</reference>
<accession>A0ABS9YUE8</accession>
<sequence>MDLVTTVLPVIAPALAEGLNLPIPQRNNAAGVASNAADAVRIAGCSSRRRCSASSSAISRGPLGAIGRDMQPDPNAAEVVVRVGKSGFCHRHLGAQFRRILPAGG</sequence>
<dbReference type="EMBL" id="JAIVFL010000001">
    <property type="protein sequence ID" value="MCI4674861.1"/>
    <property type="molecule type" value="Genomic_DNA"/>
</dbReference>
<comment type="caution">
    <text evidence="1">The sequence shown here is derived from an EMBL/GenBank/DDBJ whole genome shotgun (WGS) entry which is preliminary data.</text>
</comment>
<keyword evidence="2" id="KW-1185">Reference proteome</keyword>
<proteinExistence type="predicted"/>
<protein>
    <submittedName>
        <fullName evidence="1">Uncharacterized protein</fullName>
    </submittedName>
</protein>
<dbReference type="Proteomes" id="UP001139068">
    <property type="component" value="Unassembled WGS sequence"/>
</dbReference>
<gene>
    <name evidence="1" type="ORF">K9U37_08075</name>
</gene>
<name>A0ABS9YUE8_9MYCO</name>
<organism evidence="1 2">
    <name type="scientific">Candidatus Mycolicibacterium alkanivorans</name>
    <dbReference type="NCBI Taxonomy" id="2954114"/>
    <lineage>
        <taxon>Bacteria</taxon>
        <taxon>Bacillati</taxon>
        <taxon>Actinomycetota</taxon>
        <taxon>Actinomycetes</taxon>
        <taxon>Mycobacteriales</taxon>
        <taxon>Mycobacteriaceae</taxon>
        <taxon>Mycolicibacterium</taxon>
    </lineage>
</organism>
<dbReference type="RefSeq" id="WP_243071245.1">
    <property type="nucleotide sequence ID" value="NZ_JAIVFL010000001.1"/>
</dbReference>